<feature type="transmembrane region" description="Helical" evidence="1">
    <location>
        <begin position="274"/>
        <end position="298"/>
    </location>
</feature>
<feature type="transmembrane region" description="Helical" evidence="1">
    <location>
        <begin position="16"/>
        <end position="36"/>
    </location>
</feature>
<protein>
    <submittedName>
        <fullName evidence="2">Uncharacterized protein</fullName>
    </submittedName>
</protein>
<dbReference type="EMBL" id="JADKGY010000006">
    <property type="protein sequence ID" value="MBK9982302.1"/>
    <property type="molecule type" value="Genomic_DNA"/>
</dbReference>
<keyword evidence="1" id="KW-1133">Transmembrane helix</keyword>
<dbReference type="Proteomes" id="UP000808337">
    <property type="component" value="Unassembled WGS sequence"/>
</dbReference>
<evidence type="ECO:0000256" key="1">
    <source>
        <dbReference type="SAM" id="Phobius"/>
    </source>
</evidence>
<proteinExistence type="predicted"/>
<gene>
    <name evidence="2" type="ORF">IPP15_07740</name>
</gene>
<organism evidence="2 3">
    <name type="scientific">Candidatus Opimibacter skivensis</name>
    <dbReference type="NCBI Taxonomy" id="2982028"/>
    <lineage>
        <taxon>Bacteria</taxon>
        <taxon>Pseudomonadati</taxon>
        <taxon>Bacteroidota</taxon>
        <taxon>Saprospiria</taxon>
        <taxon>Saprospirales</taxon>
        <taxon>Saprospiraceae</taxon>
        <taxon>Candidatus Opimibacter</taxon>
    </lineage>
</organism>
<sequence length="311" mass="34338">MTNRIIPFSYWTNIRLRILGIGLTVICYITCFSTMMSQDSLSTETNQLFKSKITLSANQLQEGSIELNSLLRVKVDNVYQGISNAKITFYNVKSDGEEKALGEKITAPNGKASLIFKAADLAADADGYFSFLARFDGNEKLTAGENDLRIHPAKLTIEPIEADSTYTIKIMATADSPEGPKPIADATVGLYVKRMFSSLKVGEGTTDEEGTVEIDFPNNLPGDADANVVITALIEESEDYGSLAASVTKPWGKSVANIETELPRALWSPHPPTWMVVTFFILMGTVWGNYLIIVYKLFRIRFKKDNTHARA</sequence>
<accession>A0A9D7XT23</accession>
<name>A0A9D7XT23_9BACT</name>
<keyword evidence="1" id="KW-0472">Membrane</keyword>
<dbReference type="AlphaFoldDB" id="A0A9D7XT23"/>
<comment type="caution">
    <text evidence="2">The sequence shown here is derived from an EMBL/GenBank/DDBJ whole genome shotgun (WGS) entry which is preliminary data.</text>
</comment>
<keyword evidence="1" id="KW-0812">Transmembrane</keyword>
<evidence type="ECO:0000313" key="3">
    <source>
        <dbReference type="Proteomes" id="UP000808337"/>
    </source>
</evidence>
<reference evidence="2 3" key="1">
    <citation type="submission" date="2020-10" db="EMBL/GenBank/DDBJ databases">
        <title>Connecting structure to function with the recovery of over 1000 high-quality activated sludge metagenome-assembled genomes encoding full-length rRNA genes using long-read sequencing.</title>
        <authorList>
            <person name="Singleton C.M."/>
            <person name="Petriglieri F."/>
            <person name="Kristensen J.M."/>
            <person name="Kirkegaard R.H."/>
            <person name="Michaelsen T.Y."/>
            <person name="Andersen M.H."/>
            <person name="Karst S.M."/>
            <person name="Dueholm M.S."/>
            <person name="Nielsen P.H."/>
            <person name="Albertsen M."/>
        </authorList>
    </citation>
    <scope>NUCLEOTIDE SEQUENCE [LARGE SCALE GENOMIC DNA]</scope>
    <source>
        <strain evidence="2">Ribe_18-Q3-R11-54_MAXAC.273</strain>
    </source>
</reference>
<evidence type="ECO:0000313" key="2">
    <source>
        <dbReference type="EMBL" id="MBK9982302.1"/>
    </source>
</evidence>